<accession>A0A7J6A1C0</accession>
<gene>
    <name evidence="1" type="ORF">AMELA_G00217820</name>
</gene>
<organism evidence="1 2">
    <name type="scientific">Ameiurus melas</name>
    <name type="common">Black bullhead</name>
    <name type="synonym">Silurus melas</name>
    <dbReference type="NCBI Taxonomy" id="219545"/>
    <lineage>
        <taxon>Eukaryota</taxon>
        <taxon>Metazoa</taxon>
        <taxon>Chordata</taxon>
        <taxon>Craniata</taxon>
        <taxon>Vertebrata</taxon>
        <taxon>Euteleostomi</taxon>
        <taxon>Actinopterygii</taxon>
        <taxon>Neopterygii</taxon>
        <taxon>Teleostei</taxon>
        <taxon>Ostariophysi</taxon>
        <taxon>Siluriformes</taxon>
        <taxon>Ictaluridae</taxon>
        <taxon>Ameiurus</taxon>
    </lineage>
</organism>
<evidence type="ECO:0000313" key="1">
    <source>
        <dbReference type="EMBL" id="KAF4076675.1"/>
    </source>
</evidence>
<sequence length="56" mass="6156">MSFRIIIYSPYVTNDMSTHQNRLGCVLNFCLSDALLLASVLETSSMSSTKPVCALI</sequence>
<evidence type="ECO:0000313" key="2">
    <source>
        <dbReference type="Proteomes" id="UP000593565"/>
    </source>
</evidence>
<name>A0A7J6A1C0_AMEME</name>
<reference evidence="1 2" key="1">
    <citation type="submission" date="2020-02" db="EMBL/GenBank/DDBJ databases">
        <title>A chromosome-scale genome assembly of the black bullhead catfish (Ameiurus melas).</title>
        <authorList>
            <person name="Wen M."/>
            <person name="Zham M."/>
            <person name="Cabau C."/>
            <person name="Klopp C."/>
            <person name="Donnadieu C."/>
            <person name="Roques C."/>
            <person name="Bouchez O."/>
            <person name="Lampietro C."/>
            <person name="Jouanno E."/>
            <person name="Herpin A."/>
            <person name="Louis A."/>
            <person name="Berthelot C."/>
            <person name="Parey E."/>
            <person name="Roest-Crollius H."/>
            <person name="Braasch I."/>
            <person name="Postlethwait J."/>
            <person name="Robinson-Rechavi M."/>
            <person name="Echchiki A."/>
            <person name="Begum T."/>
            <person name="Montfort J."/>
            <person name="Schartl M."/>
            <person name="Bobe J."/>
            <person name="Guiguen Y."/>
        </authorList>
    </citation>
    <scope>NUCLEOTIDE SEQUENCE [LARGE SCALE GENOMIC DNA]</scope>
    <source>
        <strain evidence="1">M_S1</strain>
        <tissue evidence="1">Blood</tissue>
    </source>
</reference>
<protein>
    <submittedName>
        <fullName evidence="1">Uncharacterized protein</fullName>
    </submittedName>
</protein>
<dbReference type="AlphaFoldDB" id="A0A7J6A1C0"/>
<proteinExistence type="predicted"/>
<comment type="caution">
    <text evidence="1">The sequence shown here is derived from an EMBL/GenBank/DDBJ whole genome shotgun (WGS) entry which is preliminary data.</text>
</comment>
<dbReference type="Proteomes" id="UP000593565">
    <property type="component" value="Unassembled WGS sequence"/>
</dbReference>
<keyword evidence="2" id="KW-1185">Reference proteome</keyword>
<dbReference type="EMBL" id="JAAGNN010000019">
    <property type="protein sequence ID" value="KAF4076675.1"/>
    <property type="molecule type" value="Genomic_DNA"/>
</dbReference>